<evidence type="ECO:0000256" key="5">
    <source>
        <dbReference type="ARBA" id="ARBA00035648"/>
    </source>
</evidence>
<comment type="similarity">
    <text evidence="5">Belongs to the YicC/YloC family.</text>
</comment>
<evidence type="ECO:0000256" key="4">
    <source>
        <dbReference type="ARBA" id="ARBA00022801"/>
    </source>
</evidence>
<evidence type="ECO:0000313" key="9">
    <source>
        <dbReference type="Proteomes" id="UP000798488"/>
    </source>
</evidence>
<dbReference type="RefSeq" id="WP_161820898.1">
    <property type="nucleotide sequence ID" value="NZ_LSRS01000001.1"/>
</dbReference>
<dbReference type="GO" id="GO:0016787">
    <property type="term" value="F:hydrolase activity"/>
    <property type="evidence" value="ECO:0007669"/>
    <property type="project" value="UniProtKB-KW"/>
</dbReference>
<dbReference type="Pfam" id="PF08340">
    <property type="entry name" value="YicC-like_C"/>
    <property type="match status" value="1"/>
</dbReference>
<dbReference type="Proteomes" id="UP000798488">
    <property type="component" value="Unassembled WGS sequence"/>
</dbReference>
<evidence type="ECO:0000259" key="7">
    <source>
        <dbReference type="Pfam" id="PF08340"/>
    </source>
</evidence>
<keyword evidence="4" id="KW-0378">Hydrolase</keyword>
<evidence type="ECO:0000256" key="2">
    <source>
        <dbReference type="ARBA" id="ARBA00022722"/>
    </source>
</evidence>
<evidence type="ECO:0000313" key="8">
    <source>
        <dbReference type="EMBL" id="KAF1086778.1"/>
    </source>
</evidence>
<keyword evidence="9" id="KW-1185">Reference proteome</keyword>
<dbReference type="NCBIfam" id="TIGR00255">
    <property type="entry name" value="YicC/YloC family endoribonuclease"/>
    <property type="match status" value="1"/>
</dbReference>
<evidence type="ECO:0000256" key="1">
    <source>
        <dbReference type="ARBA" id="ARBA00001968"/>
    </source>
</evidence>
<dbReference type="InterPro" id="IPR005229">
    <property type="entry name" value="YicC/YloC-like"/>
</dbReference>
<dbReference type="InterPro" id="IPR013527">
    <property type="entry name" value="YicC-like_N"/>
</dbReference>
<protein>
    <recommendedName>
        <fullName evidence="10">YicC family protein</fullName>
    </recommendedName>
</protein>
<feature type="domain" description="Endoribonuclease YicC-like C-terminal" evidence="7">
    <location>
        <begin position="173"/>
        <end position="292"/>
    </location>
</feature>
<organism evidence="8 9">
    <name type="scientific">Sporotomaculum syntrophicum</name>
    <dbReference type="NCBI Taxonomy" id="182264"/>
    <lineage>
        <taxon>Bacteria</taxon>
        <taxon>Bacillati</taxon>
        <taxon>Bacillota</taxon>
        <taxon>Clostridia</taxon>
        <taxon>Eubacteriales</taxon>
        <taxon>Desulfallaceae</taxon>
        <taxon>Sporotomaculum</taxon>
    </lineage>
</organism>
<dbReference type="AlphaFoldDB" id="A0A9D2WTF4"/>
<name>A0A9D2WTF4_9FIRM</name>
<dbReference type="PANTHER" id="PTHR30636:SF3">
    <property type="entry name" value="UPF0701 PROTEIN YICC"/>
    <property type="match status" value="1"/>
</dbReference>
<comment type="caution">
    <text evidence="8">The sequence shown here is derived from an EMBL/GenBank/DDBJ whole genome shotgun (WGS) entry which is preliminary data.</text>
</comment>
<dbReference type="GO" id="GO:0004521">
    <property type="term" value="F:RNA endonuclease activity"/>
    <property type="evidence" value="ECO:0007669"/>
    <property type="project" value="InterPro"/>
</dbReference>
<sequence length="292" mass="33263">MTKSMTGFGRGEVNSEVLKIIIEMKSVNHRYCEIVLHMPRSMNVLEDRIKKLIQQKIARGRVDVYINAHSCGSERTKVKVDESLAASYIQAVEELKSKLPLTGEATVTELLNLPGVFSLEEPEEDTELWWPDIEAALVQAREGLMDMRSREGDRLAADIQERIGRIAAFVDEIEQRSPLVVEEYRERLRQRLHDLLESGILDQARLDAEVVLFAERSSIAEEIVRLRSHLAQFGDDLALSTPVGRKLDFLLQELNREINTISSKSSDVSLNRTVVEVKSELEKIREQVQNIE</sequence>
<keyword evidence="2" id="KW-0540">Nuclease</keyword>
<feature type="domain" description="Endoribonuclease YicC-like N-terminal" evidence="6">
    <location>
        <begin position="3"/>
        <end position="156"/>
    </location>
</feature>
<comment type="cofactor">
    <cofactor evidence="1">
        <name>a divalent metal cation</name>
        <dbReference type="ChEBI" id="CHEBI:60240"/>
    </cofactor>
</comment>
<dbReference type="PANTHER" id="PTHR30636">
    <property type="entry name" value="UPF0701 PROTEIN YICC"/>
    <property type="match status" value="1"/>
</dbReference>
<dbReference type="Pfam" id="PF03755">
    <property type="entry name" value="YicC-like_N"/>
    <property type="match status" value="1"/>
</dbReference>
<evidence type="ECO:0000256" key="3">
    <source>
        <dbReference type="ARBA" id="ARBA00022759"/>
    </source>
</evidence>
<dbReference type="InterPro" id="IPR013551">
    <property type="entry name" value="YicC-like_C"/>
</dbReference>
<evidence type="ECO:0000259" key="6">
    <source>
        <dbReference type="Pfam" id="PF03755"/>
    </source>
</evidence>
<proteinExistence type="inferred from homology"/>
<dbReference type="OrthoDB" id="9771229at2"/>
<accession>A0A9D2WTF4</accession>
<evidence type="ECO:0008006" key="10">
    <source>
        <dbReference type="Google" id="ProtNLM"/>
    </source>
</evidence>
<dbReference type="EMBL" id="LSRS01000001">
    <property type="protein sequence ID" value="KAF1086778.1"/>
    <property type="molecule type" value="Genomic_DNA"/>
</dbReference>
<gene>
    <name evidence="8" type="ORF">SPSYN_00497</name>
</gene>
<keyword evidence="3" id="KW-0255">Endonuclease</keyword>
<reference evidence="8" key="1">
    <citation type="submission" date="2016-02" db="EMBL/GenBank/DDBJ databases">
        <title>Draft Genome Sequence of Sporotomaculum syntrophicum Strain FB, a Syntrophic Benzoate Degrader.</title>
        <authorList>
            <person name="Nobu M.K."/>
            <person name="Narihiro T."/>
            <person name="Qiu Y.-L."/>
            <person name="Ohashi A."/>
            <person name="Liu W.-T."/>
            <person name="Yuji S."/>
        </authorList>
    </citation>
    <scope>NUCLEOTIDE SEQUENCE</scope>
    <source>
        <strain evidence="8">FB</strain>
    </source>
</reference>